<feature type="transmembrane region" description="Helical" evidence="1">
    <location>
        <begin position="30"/>
        <end position="53"/>
    </location>
</feature>
<dbReference type="AlphaFoldDB" id="A0A656GNI1"/>
<proteinExistence type="predicted"/>
<keyword evidence="1" id="KW-1133">Transmembrane helix</keyword>
<comment type="caution">
    <text evidence="3">The sequence shown here is derived from an EMBL/GenBank/DDBJ whole genome shotgun (WGS) entry which is preliminary data.</text>
</comment>
<dbReference type="EMBL" id="AEAG01003398">
    <property type="protein sequence ID" value="EGH27432.1"/>
    <property type="molecule type" value="Genomic_DNA"/>
</dbReference>
<evidence type="ECO:0000256" key="1">
    <source>
        <dbReference type="SAM" id="Phobius"/>
    </source>
</evidence>
<sequence length="54" mass="5746">MADRGFGTEIKSTEVGFAAKRFSQKLDGIAAMWIALKSGAFFAGFWAAAGVVLF</sequence>
<dbReference type="Proteomes" id="UP000003465">
    <property type="component" value="Unassembled WGS sequence"/>
</dbReference>
<evidence type="ECO:0000313" key="3">
    <source>
        <dbReference type="EMBL" id="EGH27432.1"/>
    </source>
</evidence>
<keyword evidence="1" id="KW-0472">Membrane</keyword>
<name>A0A656GNI1_PSEA0</name>
<dbReference type="EMBL" id="AEAG01001175">
    <property type="protein sequence ID" value="EGH25192.1"/>
    <property type="molecule type" value="Genomic_DNA"/>
</dbReference>
<evidence type="ECO:0000313" key="4">
    <source>
        <dbReference type="Proteomes" id="UP000003465"/>
    </source>
</evidence>
<organism evidence="3 4">
    <name type="scientific">Pseudomonas amygdali pv. mori str. 301020</name>
    <dbReference type="NCBI Taxonomy" id="629261"/>
    <lineage>
        <taxon>Bacteria</taxon>
        <taxon>Pseudomonadati</taxon>
        <taxon>Pseudomonadota</taxon>
        <taxon>Gammaproteobacteria</taxon>
        <taxon>Pseudomonadales</taxon>
        <taxon>Pseudomonadaceae</taxon>
        <taxon>Pseudomonas</taxon>
        <taxon>Pseudomonas amygdali</taxon>
    </lineage>
</organism>
<accession>A0A656GNI1</accession>
<evidence type="ECO:0000313" key="2">
    <source>
        <dbReference type="EMBL" id="EGH25192.1"/>
    </source>
</evidence>
<keyword evidence="1" id="KW-0812">Transmembrane</keyword>
<gene>
    <name evidence="2" type="ORF">PSYMO_28611</name>
    <name evidence="3" type="ORF">PSYMO_40432</name>
</gene>
<reference evidence="3 4" key="1">
    <citation type="journal article" date="2011" name="PLoS Pathog.">
        <title>Dynamic evolution of pathogenicity revealed by sequencing and comparative genomics of 19 Pseudomonas syringae isolates.</title>
        <authorList>
            <person name="Baltrus D.A."/>
            <person name="Nishimura M.T."/>
            <person name="Romanchuk A."/>
            <person name="Chang J.H."/>
            <person name="Mukhtar M.S."/>
            <person name="Cherkis K."/>
            <person name="Roach J."/>
            <person name="Grant S.R."/>
            <person name="Jones C.D."/>
            <person name="Dangl J.L."/>
        </authorList>
    </citation>
    <scope>NUCLEOTIDE SEQUENCE [LARGE SCALE GENOMIC DNA]</scope>
    <source>
        <strain evidence="3 4">301020</strain>
    </source>
</reference>
<protein>
    <submittedName>
        <fullName evidence="3">Uncharacterized protein</fullName>
    </submittedName>
</protein>